<gene>
    <name evidence="1" type="ORF">B0H17DRAFT_960339</name>
</gene>
<name>A0AAD7FW13_MYCRO</name>
<comment type="caution">
    <text evidence="1">The sequence shown here is derived from an EMBL/GenBank/DDBJ whole genome shotgun (WGS) entry which is preliminary data.</text>
</comment>
<evidence type="ECO:0000313" key="2">
    <source>
        <dbReference type="Proteomes" id="UP001221757"/>
    </source>
</evidence>
<keyword evidence="2" id="KW-1185">Reference proteome</keyword>
<proteinExistence type="predicted"/>
<evidence type="ECO:0000313" key="1">
    <source>
        <dbReference type="EMBL" id="KAJ7640559.1"/>
    </source>
</evidence>
<organism evidence="1 2">
    <name type="scientific">Mycena rosella</name>
    <name type="common">Pink bonnet</name>
    <name type="synonym">Agaricus rosellus</name>
    <dbReference type="NCBI Taxonomy" id="1033263"/>
    <lineage>
        <taxon>Eukaryota</taxon>
        <taxon>Fungi</taxon>
        <taxon>Dikarya</taxon>
        <taxon>Basidiomycota</taxon>
        <taxon>Agaricomycotina</taxon>
        <taxon>Agaricomycetes</taxon>
        <taxon>Agaricomycetidae</taxon>
        <taxon>Agaricales</taxon>
        <taxon>Marasmiineae</taxon>
        <taxon>Mycenaceae</taxon>
        <taxon>Mycena</taxon>
    </lineage>
</organism>
<sequence>MVIRDVFHRWNCTHAMIRRGHLLRKIVEREELRPLLLTNEEGKLLEAIGDMLEVRPPFSPALSGI</sequence>
<dbReference type="AlphaFoldDB" id="A0AAD7FW13"/>
<dbReference type="EMBL" id="JARKIE010000427">
    <property type="protein sequence ID" value="KAJ7640559.1"/>
    <property type="molecule type" value="Genomic_DNA"/>
</dbReference>
<protein>
    <submittedName>
        <fullName evidence="1">Uncharacterized protein</fullName>
    </submittedName>
</protein>
<accession>A0AAD7FW13</accession>
<dbReference type="Proteomes" id="UP001221757">
    <property type="component" value="Unassembled WGS sequence"/>
</dbReference>
<reference evidence="1" key="1">
    <citation type="submission" date="2023-03" db="EMBL/GenBank/DDBJ databases">
        <title>Massive genome expansion in bonnet fungi (Mycena s.s.) driven by repeated elements and novel gene families across ecological guilds.</title>
        <authorList>
            <consortium name="Lawrence Berkeley National Laboratory"/>
            <person name="Harder C.B."/>
            <person name="Miyauchi S."/>
            <person name="Viragh M."/>
            <person name="Kuo A."/>
            <person name="Thoen E."/>
            <person name="Andreopoulos B."/>
            <person name="Lu D."/>
            <person name="Skrede I."/>
            <person name="Drula E."/>
            <person name="Henrissat B."/>
            <person name="Morin E."/>
            <person name="Kohler A."/>
            <person name="Barry K."/>
            <person name="LaButti K."/>
            <person name="Morin E."/>
            <person name="Salamov A."/>
            <person name="Lipzen A."/>
            <person name="Mereny Z."/>
            <person name="Hegedus B."/>
            <person name="Baldrian P."/>
            <person name="Stursova M."/>
            <person name="Weitz H."/>
            <person name="Taylor A."/>
            <person name="Grigoriev I.V."/>
            <person name="Nagy L.G."/>
            <person name="Martin F."/>
            <person name="Kauserud H."/>
        </authorList>
    </citation>
    <scope>NUCLEOTIDE SEQUENCE</scope>
    <source>
        <strain evidence="1">CBHHK067</strain>
    </source>
</reference>